<dbReference type="Pfam" id="PF05593">
    <property type="entry name" value="RHS_repeat"/>
    <property type="match status" value="1"/>
</dbReference>
<dbReference type="InterPro" id="IPR050708">
    <property type="entry name" value="T6SS_VgrG/RHS"/>
</dbReference>
<dbReference type="EMBL" id="BIXY01000012">
    <property type="protein sequence ID" value="GCF07609.1"/>
    <property type="molecule type" value="Genomic_DNA"/>
</dbReference>
<dbReference type="NCBIfam" id="TIGR03696">
    <property type="entry name" value="Rhs_assc_core"/>
    <property type="match status" value="1"/>
</dbReference>
<feature type="region of interest" description="Disordered" evidence="1">
    <location>
        <begin position="1"/>
        <end position="53"/>
    </location>
</feature>
<dbReference type="InterPro" id="IPR006530">
    <property type="entry name" value="YD"/>
</dbReference>
<feature type="compositionally biased region" description="Low complexity" evidence="1">
    <location>
        <begin position="39"/>
        <end position="53"/>
    </location>
</feature>
<protein>
    <recommendedName>
        <fullName evidence="4">Type IV secretion protein Rhs</fullName>
    </recommendedName>
</protein>
<evidence type="ECO:0008006" key="4">
    <source>
        <dbReference type="Google" id="ProtNLM"/>
    </source>
</evidence>
<dbReference type="InterPro" id="IPR031325">
    <property type="entry name" value="RHS_repeat"/>
</dbReference>
<keyword evidence="3" id="KW-1185">Reference proteome</keyword>
<organism evidence="2 3">
    <name type="scientific">Dictyobacter arantiisoli</name>
    <dbReference type="NCBI Taxonomy" id="2014874"/>
    <lineage>
        <taxon>Bacteria</taxon>
        <taxon>Bacillati</taxon>
        <taxon>Chloroflexota</taxon>
        <taxon>Ktedonobacteria</taxon>
        <taxon>Ktedonobacterales</taxon>
        <taxon>Dictyobacteraceae</taxon>
        <taxon>Dictyobacter</taxon>
    </lineage>
</organism>
<dbReference type="PANTHER" id="PTHR32305">
    <property type="match status" value="1"/>
</dbReference>
<reference evidence="2 3" key="1">
    <citation type="submission" date="2019-01" db="EMBL/GenBank/DDBJ databases">
        <title>Draft genome sequence of Dictyobacter sp. Uno17.</title>
        <authorList>
            <person name="Wang C.M."/>
            <person name="Zheng Y."/>
            <person name="Sakai Y."/>
            <person name="Abe K."/>
            <person name="Yokota A."/>
            <person name="Yabe S."/>
        </authorList>
    </citation>
    <scope>NUCLEOTIDE SEQUENCE [LARGE SCALE GENOMIC DNA]</scope>
    <source>
        <strain evidence="2 3">Uno17</strain>
    </source>
</reference>
<evidence type="ECO:0000313" key="3">
    <source>
        <dbReference type="Proteomes" id="UP000322530"/>
    </source>
</evidence>
<comment type="caution">
    <text evidence="2">The sequence shown here is derived from an EMBL/GenBank/DDBJ whole genome shotgun (WGS) entry which is preliminary data.</text>
</comment>
<gene>
    <name evidence="2" type="ORF">KDI_11730</name>
</gene>
<feature type="compositionally biased region" description="Low complexity" evidence="1">
    <location>
        <begin position="1"/>
        <end position="18"/>
    </location>
</feature>
<sequence length="1151" mass="121751">MATGTTNLNGQTTTTSLSYDSNGNEVEQTSSPGETGAYTAQTTTNSTCTDSSTTPCYEVDTASSLYPNAVTRVYYDSAGRAVETRSPLDASNDLISFTIYNEINRTDFAGQSFRYPRGTTWVDPNTATIDNVSGGVQTTGTTRLYDPLGRTQAILDPIAGTSQEPGVPCPYFGGTWTACSTYDIGSPNGDTSTYGYIETLDANNQMSVAYQDVFGHTRSVQSYRVASADLTSNISAKTETQFNAIGLPTRVIVTDLTPQTGEDTTSVTTTASYDDMGRLTQLNDPDRGTTQYTYDADGRAIIVTSGSHTVGTSYDLLGRVGCVQDAAPTTDGSGTCRSGSHPLEQYTYGVSKLGVAGSTDFPNGLLTQDISTTYYPDGTSSQTTSQYQHDNRGRAIAETMQLSVPSSWNVSTALPTYQETQSYNDAGQPMTTQTTINGQPGTIFSQAYDATTGLLTGLSNNAVGAANLASLSLNGNGLTSAINYQTSTGTALATEQFAYDGNLRAVGATATWQAGSGTSGTIYSENRSYDPVGNVSSTSTTYAAVPGQSSSGGSETQNYCYDELNHLVWAGNTGTQPAAITGGSCGSAATQSGLPGASYSTNFADTHLGQLWQGPLNGAGASLQYLYCDATHPHQLTGIYAAGTTCATKNDGSASYLAGYDAWGNQTSRTYNGTTAALSYDVQNELVQWDAGSTSREWYAYDNSGERTLRRSTTASGTTLTVYAFGLEEHTYDSSGNATGNTYYYSLGGHLLGKSDGTTTQFYLTDGLGSVVETMTNTANAATVLGNQTYSPYGSQRYSQGSMGTDKGFTGQHADTTGLDYYNARYYDPVVGQFTAADTVEGNLQGMDPYTYVAGNPTTNTDPSGQRIDWGDGERSIVNWKTHTSITTESETSTWGEVIDSWGGGQVTTTCVLGCGGSRPWYDSPSSAYISSYVNTHWSVRHATPPARKAPARPKPKPKPPATDCNAVCQIIKIFTKPQSDSASPSISPGCLVASILSGCGGSASAGDDDGNYLYRALRPDEDPSKGLSPDNYKNVTAKTIYETVKYGSKSWFKGPLISTTDSEQVALTRFGGKPGDRIIKIDKRLLNPDDLYDVSTEATAGKYLPPGSVPYNNAVTAQEVLVRGDIPSSAIVELMTIPDGGVMDDPEILP</sequence>
<dbReference type="Gene3D" id="2.180.10.10">
    <property type="entry name" value="RHS repeat-associated core"/>
    <property type="match status" value="2"/>
</dbReference>
<feature type="compositionally biased region" description="Polar residues" evidence="1">
    <location>
        <begin position="19"/>
        <end position="33"/>
    </location>
</feature>
<evidence type="ECO:0000256" key="1">
    <source>
        <dbReference type="SAM" id="MobiDB-lite"/>
    </source>
</evidence>
<dbReference type="PANTHER" id="PTHR32305:SF15">
    <property type="entry name" value="PROTEIN RHSA-RELATED"/>
    <property type="match status" value="1"/>
</dbReference>
<dbReference type="RefSeq" id="WP_308482687.1">
    <property type="nucleotide sequence ID" value="NZ_BIXY01000012.1"/>
</dbReference>
<accession>A0A5A5T9E0</accession>
<name>A0A5A5T9E0_9CHLR</name>
<dbReference type="Proteomes" id="UP000322530">
    <property type="component" value="Unassembled WGS sequence"/>
</dbReference>
<dbReference type="AlphaFoldDB" id="A0A5A5T9E0"/>
<dbReference type="NCBIfam" id="TIGR01643">
    <property type="entry name" value="YD_repeat_2x"/>
    <property type="match status" value="1"/>
</dbReference>
<dbReference type="InterPro" id="IPR022385">
    <property type="entry name" value="Rhs_assc_core"/>
</dbReference>
<evidence type="ECO:0000313" key="2">
    <source>
        <dbReference type="EMBL" id="GCF07609.1"/>
    </source>
</evidence>
<proteinExistence type="predicted"/>